<organism evidence="4 6">
    <name type="scientific">Cryobacterium roopkundense</name>
    <dbReference type="NCBI Taxonomy" id="1001240"/>
    <lineage>
        <taxon>Bacteria</taxon>
        <taxon>Bacillati</taxon>
        <taxon>Actinomycetota</taxon>
        <taxon>Actinomycetes</taxon>
        <taxon>Micrococcales</taxon>
        <taxon>Microbacteriaceae</taxon>
        <taxon>Cryobacterium</taxon>
    </lineage>
</organism>
<evidence type="ECO:0000313" key="6">
    <source>
        <dbReference type="Proteomes" id="UP000029864"/>
    </source>
</evidence>
<dbReference type="STRING" id="1001240.GY21_11060"/>
<feature type="compositionally biased region" description="Low complexity" evidence="1">
    <location>
        <begin position="35"/>
        <end position="51"/>
    </location>
</feature>
<dbReference type="RefSeq" id="WP_236628961.1">
    <property type="nucleotide sequence ID" value="NZ_JACHBQ010000001.1"/>
</dbReference>
<proteinExistence type="predicted"/>
<evidence type="ECO:0000259" key="3">
    <source>
        <dbReference type="Pfam" id="PF22504"/>
    </source>
</evidence>
<dbReference type="eggNOG" id="ENOG5033J6S">
    <property type="taxonomic scope" value="Bacteria"/>
</dbReference>
<dbReference type="Proteomes" id="UP000029864">
    <property type="component" value="Unassembled WGS sequence"/>
</dbReference>
<reference evidence="4 6" key="1">
    <citation type="submission" date="2014-08" db="EMBL/GenBank/DDBJ databases">
        <authorList>
            <person name="Sisinthy S."/>
        </authorList>
    </citation>
    <scope>NUCLEOTIDE SEQUENCE [LARGE SCALE GENOMIC DNA]</scope>
    <source>
        <strain evidence="4 6">RuG17</strain>
    </source>
</reference>
<name>A0A099J612_9MICO</name>
<sequence length="165" mass="16907">MRMPASVRRHRLFAGIAVVLLAIPLAGCTAGAGEPSPTATDTASPSASATATPPPPPALQPELSASANLGYFDSIANAVAATNPADGRAYIDALVAGGFDKSAMQLTFDRTHVDLAADFVQFSVQFNGECLIGQYGPASGGYHSMVAPILGSGTCLLSVTRQIDW</sequence>
<dbReference type="EMBL" id="JPXF01000042">
    <property type="protein sequence ID" value="KGJ73505.1"/>
    <property type="molecule type" value="Genomic_DNA"/>
</dbReference>
<evidence type="ECO:0000313" key="5">
    <source>
        <dbReference type="EMBL" id="MBB5641534.1"/>
    </source>
</evidence>
<evidence type="ECO:0000313" key="7">
    <source>
        <dbReference type="Proteomes" id="UP000561726"/>
    </source>
</evidence>
<keyword evidence="6" id="KW-1185">Reference proteome</keyword>
<dbReference type="AlphaFoldDB" id="A0A099J612"/>
<protein>
    <recommendedName>
        <fullName evidence="3">DUF6993 domain-containing protein</fullName>
    </recommendedName>
</protein>
<gene>
    <name evidence="5" type="ORF">BJ997_002082</name>
    <name evidence="4" type="ORF">GY21_11060</name>
</gene>
<evidence type="ECO:0000256" key="2">
    <source>
        <dbReference type="SAM" id="SignalP"/>
    </source>
</evidence>
<dbReference type="EMBL" id="JACHBQ010000001">
    <property type="protein sequence ID" value="MBB5641534.1"/>
    <property type="molecule type" value="Genomic_DNA"/>
</dbReference>
<dbReference type="Proteomes" id="UP000561726">
    <property type="component" value="Unassembled WGS sequence"/>
</dbReference>
<reference evidence="5 7" key="2">
    <citation type="submission" date="2020-08" db="EMBL/GenBank/DDBJ databases">
        <title>Sequencing the genomes of 1000 actinobacteria strains.</title>
        <authorList>
            <person name="Klenk H.-P."/>
        </authorList>
    </citation>
    <scope>NUCLEOTIDE SEQUENCE [LARGE SCALE GENOMIC DNA]</scope>
    <source>
        <strain evidence="5 7">DSM 21065</strain>
    </source>
</reference>
<feature type="chain" id="PRO_5036291074" description="DUF6993 domain-containing protein" evidence="2">
    <location>
        <begin position="33"/>
        <end position="165"/>
    </location>
</feature>
<evidence type="ECO:0000256" key="1">
    <source>
        <dbReference type="SAM" id="MobiDB-lite"/>
    </source>
</evidence>
<feature type="region of interest" description="Disordered" evidence="1">
    <location>
        <begin position="32"/>
        <end position="62"/>
    </location>
</feature>
<accession>A0A099J612</accession>
<evidence type="ECO:0000313" key="4">
    <source>
        <dbReference type="EMBL" id="KGJ73505.1"/>
    </source>
</evidence>
<feature type="domain" description="DUF6993" evidence="3">
    <location>
        <begin position="78"/>
        <end position="157"/>
    </location>
</feature>
<keyword evidence="2" id="KW-0732">Signal</keyword>
<comment type="caution">
    <text evidence="4">The sequence shown here is derived from an EMBL/GenBank/DDBJ whole genome shotgun (WGS) entry which is preliminary data.</text>
</comment>
<dbReference type="Pfam" id="PF22504">
    <property type="entry name" value="DUF6993"/>
    <property type="match status" value="1"/>
</dbReference>
<feature type="signal peptide" evidence="2">
    <location>
        <begin position="1"/>
        <end position="32"/>
    </location>
</feature>
<dbReference type="InterPro" id="IPR054262">
    <property type="entry name" value="DUF6993"/>
</dbReference>